<evidence type="ECO:0000256" key="5">
    <source>
        <dbReference type="ARBA" id="ARBA00023172"/>
    </source>
</evidence>
<keyword evidence="3" id="KW-0229">DNA integration</keyword>
<dbReference type="Pfam" id="PF00589">
    <property type="entry name" value="Phage_integrase"/>
    <property type="match status" value="1"/>
</dbReference>
<evidence type="ECO:0000256" key="6">
    <source>
        <dbReference type="PROSITE-ProRule" id="PRU01248"/>
    </source>
</evidence>
<evidence type="ECO:0000256" key="3">
    <source>
        <dbReference type="ARBA" id="ARBA00022908"/>
    </source>
</evidence>
<dbReference type="PROSITE" id="PS51900">
    <property type="entry name" value="CB"/>
    <property type="match status" value="1"/>
</dbReference>
<dbReference type="Gene3D" id="1.10.150.130">
    <property type="match status" value="1"/>
</dbReference>
<dbReference type="CDD" id="cd01189">
    <property type="entry name" value="INT_ICEBs1_C_like"/>
    <property type="match status" value="1"/>
</dbReference>
<dbReference type="PANTHER" id="PTHR30349:SF91">
    <property type="entry name" value="INTA PROTEIN"/>
    <property type="match status" value="1"/>
</dbReference>
<reference evidence="10" key="1">
    <citation type="submission" date="2017-07" db="EMBL/GenBank/DDBJ databases">
        <authorList>
            <person name="Varghese N."/>
            <person name="Submissions S."/>
        </authorList>
    </citation>
    <scope>NUCLEOTIDE SEQUENCE [LARGE SCALE GENOMIC DNA]</scope>
    <source>
        <strain evidence="10">NLAE-zl-C134</strain>
    </source>
</reference>
<dbReference type="RefSeq" id="WP_109712153.1">
    <property type="nucleotide sequence ID" value="NZ_QGDS01000008.1"/>
</dbReference>
<dbReference type="OrthoDB" id="111144at2"/>
<organism evidence="9 10">
    <name type="scientific">Faecalicatena contorta</name>
    <dbReference type="NCBI Taxonomy" id="39482"/>
    <lineage>
        <taxon>Bacteria</taxon>
        <taxon>Bacillati</taxon>
        <taxon>Bacillota</taxon>
        <taxon>Clostridia</taxon>
        <taxon>Lachnospirales</taxon>
        <taxon>Lachnospiraceae</taxon>
        <taxon>Faecalicatena</taxon>
    </lineage>
</organism>
<dbReference type="InterPro" id="IPR013762">
    <property type="entry name" value="Integrase-like_cat_sf"/>
</dbReference>
<sequence>MAVDKNGKKLPPGIRQRANGRYEGRIKYEYKSYSVYADTITETKKKMRELKYKLEYGLFVEAKKIMLNEWFDTWMQEYKKNRVKIGTFTSYEKYYQSIIKDRLGSKKIGDIRGEHIQKLYNDLIKEEYALSSIKVVSAVLNGCFQQAMRNGLIERNPVKLAELPRQTEKKTRQAMTKDQQGLFMEYAKGSYLYNFFGVMLRTGMRNGEMRGLKYTDIDRKKGVIHIQRTLKYIEGQGYMEDTPKTRTSRRDIPLTADTLKLLEAQRNYWGFKVEKLDRYLFCNEKGEPLSRERVQSEIERITKRIRAAGNDFSRITPHIFRHTFATRAIEAGMQPQVLKTILGHSSLAMTMDLYSHVLPDTKMEEMEKIANVF</sequence>
<accession>A0A315ZUZ8</accession>
<keyword evidence="10" id="KW-1185">Reference proteome</keyword>
<name>A0A315ZUZ8_9FIRM</name>
<evidence type="ECO:0000256" key="2">
    <source>
        <dbReference type="ARBA" id="ARBA00008857"/>
    </source>
</evidence>
<dbReference type="Gene3D" id="1.10.443.10">
    <property type="entry name" value="Intergrase catalytic core"/>
    <property type="match status" value="1"/>
</dbReference>
<dbReference type="InterPro" id="IPR044068">
    <property type="entry name" value="CB"/>
</dbReference>
<evidence type="ECO:0000259" key="8">
    <source>
        <dbReference type="PROSITE" id="PS51900"/>
    </source>
</evidence>
<comment type="function">
    <text evidence="1">Site-specific tyrosine recombinase, which acts by catalyzing the cutting and rejoining of the recombining DNA molecules.</text>
</comment>
<dbReference type="SUPFAM" id="SSF56349">
    <property type="entry name" value="DNA breaking-rejoining enzymes"/>
    <property type="match status" value="1"/>
</dbReference>
<feature type="domain" description="Core-binding (CB)" evidence="8">
    <location>
        <begin position="65"/>
        <end position="148"/>
    </location>
</feature>
<evidence type="ECO:0000256" key="4">
    <source>
        <dbReference type="ARBA" id="ARBA00023125"/>
    </source>
</evidence>
<dbReference type="Pfam" id="PF14659">
    <property type="entry name" value="Phage_int_SAM_3"/>
    <property type="match status" value="1"/>
</dbReference>
<dbReference type="InterPro" id="IPR004107">
    <property type="entry name" value="Integrase_SAM-like_N"/>
</dbReference>
<proteinExistence type="inferred from homology"/>
<dbReference type="GO" id="GO:0003677">
    <property type="term" value="F:DNA binding"/>
    <property type="evidence" value="ECO:0007669"/>
    <property type="project" value="UniProtKB-UniRule"/>
</dbReference>
<keyword evidence="4 6" id="KW-0238">DNA-binding</keyword>
<protein>
    <submittedName>
        <fullName evidence="9">Integrase</fullName>
    </submittedName>
</protein>
<dbReference type="EMBL" id="UHJJ01000008">
    <property type="protein sequence ID" value="SUQ14874.1"/>
    <property type="molecule type" value="Genomic_DNA"/>
</dbReference>
<comment type="similarity">
    <text evidence="2">Belongs to the 'phage' integrase family.</text>
</comment>
<dbReference type="InterPro" id="IPR010998">
    <property type="entry name" value="Integrase_recombinase_N"/>
</dbReference>
<keyword evidence="5" id="KW-0233">DNA recombination</keyword>
<evidence type="ECO:0000256" key="1">
    <source>
        <dbReference type="ARBA" id="ARBA00003283"/>
    </source>
</evidence>
<dbReference type="InterPro" id="IPR011010">
    <property type="entry name" value="DNA_brk_join_enz"/>
</dbReference>
<evidence type="ECO:0000313" key="9">
    <source>
        <dbReference type="EMBL" id="SUQ14874.1"/>
    </source>
</evidence>
<feature type="domain" description="Tyr recombinase" evidence="7">
    <location>
        <begin position="170"/>
        <end position="367"/>
    </location>
</feature>
<evidence type="ECO:0000259" key="7">
    <source>
        <dbReference type="PROSITE" id="PS51898"/>
    </source>
</evidence>
<dbReference type="Proteomes" id="UP000254051">
    <property type="component" value="Unassembled WGS sequence"/>
</dbReference>
<dbReference type="PROSITE" id="PS51898">
    <property type="entry name" value="TYR_RECOMBINASE"/>
    <property type="match status" value="1"/>
</dbReference>
<dbReference type="InterPro" id="IPR050090">
    <property type="entry name" value="Tyrosine_recombinase_XerCD"/>
</dbReference>
<dbReference type="GO" id="GO:0015074">
    <property type="term" value="P:DNA integration"/>
    <property type="evidence" value="ECO:0007669"/>
    <property type="project" value="UniProtKB-KW"/>
</dbReference>
<dbReference type="AlphaFoldDB" id="A0A315ZUZ8"/>
<evidence type="ECO:0000313" key="10">
    <source>
        <dbReference type="Proteomes" id="UP000254051"/>
    </source>
</evidence>
<gene>
    <name evidence="9" type="ORF">SAMN05216529_10899</name>
</gene>
<dbReference type="InterPro" id="IPR002104">
    <property type="entry name" value="Integrase_catalytic"/>
</dbReference>
<dbReference type="PANTHER" id="PTHR30349">
    <property type="entry name" value="PHAGE INTEGRASE-RELATED"/>
    <property type="match status" value="1"/>
</dbReference>
<dbReference type="GO" id="GO:0006310">
    <property type="term" value="P:DNA recombination"/>
    <property type="evidence" value="ECO:0007669"/>
    <property type="project" value="UniProtKB-KW"/>
</dbReference>